<evidence type="ECO:0000313" key="2">
    <source>
        <dbReference type="EMBL" id="KAF2732081.1"/>
    </source>
</evidence>
<keyword evidence="3" id="KW-1185">Reference proteome</keyword>
<dbReference type="OrthoDB" id="6513042at2759"/>
<proteinExistence type="predicted"/>
<feature type="region of interest" description="Disordered" evidence="1">
    <location>
        <begin position="1"/>
        <end position="23"/>
    </location>
</feature>
<evidence type="ECO:0000256" key="1">
    <source>
        <dbReference type="SAM" id="MobiDB-lite"/>
    </source>
</evidence>
<name>A0A9P4QWA3_9PLEO</name>
<dbReference type="AlphaFoldDB" id="A0A9P4QWA3"/>
<sequence length="181" mass="19052">MPPPTKPTTVALPPHPLVANKNGPLMSTAQLSLLLQKPPPPLRLEQDPITDDLDPAVSPSKRPMRRSQSENDAPIPSAASEWESRNLTASDRGTSKATAARGGGVGLAALVKKTDPRKKFQRSKTLGVDTGVGGNGAGAGVLSPPPVDGDVGPWSTDAFDLFDWRPPVKEAEEEGVVRDLV</sequence>
<dbReference type="EMBL" id="ML996183">
    <property type="protein sequence ID" value="KAF2732081.1"/>
    <property type="molecule type" value="Genomic_DNA"/>
</dbReference>
<gene>
    <name evidence="2" type="ORF">EJ04DRAFT_514118</name>
</gene>
<feature type="compositionally biased region" description="Gly residues" evidence="1">
    <location>
        <begin position="130"/>
        <end position="139"/>
    </location>
</feature>
<feature type="region of interest" description="Disordered" evidence="1">
    <location>
        <begin position="37"/>
        <end position="154"/>
    </location>
</feature>
<comment type="caution">
    <text evidence="2">The sequence shown here is derived from an EMBL/GenBank/DDBJ whole genome shotgun (WGS) entry which is preliminary data.</text>
</comment>
<accession>A0A9P4QWA3</accession>
<feature type="compositionally biased region" description="Polar residues" evidence="1">
    <location>
        <begin position="85"/>
        <end position="97"/>
    </location>
</feature>
<organism evidence="2 3">
    <name type="scientific">Polyplosphaeria fusca</name>
    <dbReference type="NCBI Taxonomy" id="682080"/>
    <lineage>
        <taxon>Eukaryota</taxon>
        <taxon>Fungi</taxon>
        <taxon>Dikarya</taxon>
        <taxon>Ascomycota</taxon>
        <taxon>Pezizomycotina</taxon>
        <taxon>Dothideomycetes</taxon>
        <taxon>Pleosporomycetidae</taxon>
        <taxon>Pleosporales</taxon>
        <taxon>Tetraplosphaeriaceae</taxon>
        <taxon>Polyplosphaeria</taxon>
    </lineage>
</organism>
<reference evidence="2" key="1">
    <citation type="journal article" date="2020" name="Stud. Mycol.">
        <title>101 Dothideomycetes genomes: a test case for predicting lifestyles and emergence of pathogens.</title>
        <authorList>
            <person name="Haridas S."/>
            <person name="Albert R."/>
            <person name="Binder M."/>
            <person name="Bloem J."/>
            <person name="Labutti K."/>
            <person name="Salamov A."/>
            <person name="Andreopoulos B."/>
            <person name="Baker S."/>
            <person name="Barry K."/>
            <person name="Bills G."/>
            <person name="Bluhm B."/>
            <person name="Cannon C."/>
            <person name="Castanera R."/>
            <person name="Culley D."/>
            <person name="Daum C."/>
            <person name="Ezra D."/>
            <person name="Gonzalez J."/>
            <person name="Henrissat B."/>
            <person name="Kuo A."/>
            <person name="Liang C."/>
            <person name="Lipzen A."/>
            <person name="Lutzoni F."/>
            <person name="Magnuson J."/>
            <person name="Mondo S."/>
            <person name="Nolan M."/>
            <person name="Ohm R."/>
            <person name="Pangilinan J."/>
            <person name="Park H.-J."/>
            <person name="Ramirez L."/>
            <person name="Alfaro M."/>
            <person name="Sun H."/>
            <person name="Tritt A."/>
            <person name="Yoshinaga Y."/>
            <person name="Zwiers L.-H."/>
            <person name="Turgeon B."/>
            <person name="Goodwin S."/>
            <person name="Spatafora J."/>
            <person name="Crous P."/>
            <person name="Grigoriev I."/>
        </authorList>
    </citation>
    <scope>NUCLEOTIDE SEQUENCE</scope>
    <source>
        <strain evidence="2">CBS 125425</strain>
    </source>
</reference>
<dbReference type="Proteomes" id="UP000799444">
    <property type="component" value="Unassembled WGS sequence"/>
</dbReference>
<evidence type="ECO:0000313" key="3">
    <source>
        <dbReference type="Proteomes" id="UP000799444"/>
    </source>
</evidence>
<protein>
    <submittedName>
        <fullName evidence="2">Uncharacterized protein</fullName>
    </submittedName>
</protein>